<dbReference type="RefSeq" id="WP_027884011.1">
    <property type="nucleotide sequence ID" value="NZ_BMWY01000002.1"/>
</dbReference>
<accession>A0ABQ3BPS0</accession>
<evidence type="ECO:0000313" key="1">
    <source>
        <dbReference type="EMBL" id="GGZ49022.1"/>
    </source>
</evidence>
<organism evidence="1 2">
    <name type="scientific">Mesonia mobilis</name>
    <dbReference type="NCBI Taxonomy" id="369791"/>
    <lineage>
        <taxon>Bacteria</taxon>
        <taxon>Pseudomonadati</taxon>
        <taxon>Bacteroidota</taxon>
        <taxon>Flavobacteriia</taxon>
        <taxon>Flavobacteriales</taxon>
        <taxon>Flavobacteriaceae</taxon>
        <taxon>Mesonia</taxon>
    </lineage>
</organism>
<dbReference type="EMBL" id="BMWY01000002">
    <property type="protein sequence ID" value="GGZ49022.1"/>
    <property type="molecule type" value="Genomic_DNA"/>
</dbReference>
<name>A0ABQ3BPS0_9FLAO</name>
<reference evidence="2" key="1">
    <citation type="journal article" date="2019" name="Int. J. Syst. Evol. Microbiol.">
        <title>The Global Catalogue of Microorganisms (GCM) 10K type strain sequencing project: providing services to taxonomists for standard genome sequencing and annotation.</title>
        <authorList>
            <consortium name="The Broad Institute Genomics Platform"/>
            <consortium name="The Broad Institute Genome Sequencing Center for Infectious Disease"/>
            <person name="Wu L."/>
            <person name="Ma J."/>
        </authorList>
    </citation>
    <scope>NUCLEOTIDE SEQUENCE [LARGE SCALE GENOMIC DNA]</scope>
    <source>
        <strain evidence="2">KCTC 12708</strain>
    </source>
</reference>
<dbReference type="GeneID" id="94368458"/>
<keyword evidence="2" id="KW-1185">Reference proteome</keyword>
<evidence type="ECO:0000313" key="2">
    <source>
        <dbReference type="Proteomes" id="UP000615593"/>
    </source>
</evidence>
<dbReference type="Pfam" id="PF11185">
    <property type="entry name" value="DUF2971"/>
    <property type="match status" value="1"/>
</dbReference>
<proteinExistence type="predicted"/>
<dbReference type="Proteomes" id="UP000615593">
    <property type="component" value="Unassembled WGS sequence"/>
</dbReference>
<evidence type="ECO:0008006" key="3">
    <source>
        <dbReference type="Google" id="ProtNLM"/>
    </source>
</evidence>
<comment type="caution">
    <text evidence="1">The sequence shown here is derived from an EMBL/GenBank/DDBJ whole genome shotgun (WGS) entry which is preliminary data.</text>
</comment>
<sequence>MILYKFRNFEEQSKERTLEIIRNKELYFSGIEGFNDPFDGKVHLRYDGSIPEIQMAQARVQHAMRLKKSGQYEGITMSNAINLISERIDEDYIKTFAKKRTHRMQKLHNEKGVLSLSTQNNNILMWSHYTHNHKGVCFGFEWSKNDSSIFRNYKKVRYQSHYEDIWSWLHTDQEIVDKIFFTKAIDWQYEDEYRIIRKSSGKEIYDPSSLKEIIFGSSMRKENISLIISECKKNNLNPKYYKAELDIEKYQINIREYQLSN</sequence>
<gene>
    <name evidence="1" type="ORF">GCM10008088_07950</name>
</gene>
<protein>
    <recommendedName>
        <fullName evidence="3">DUF2971 domain-containing protein</fullName>
    </recommendedName>
</protein>
<dbReference type="InterPro" id="IPR021352">
    <property type="entry name" value="DUF2971"/>
</dbReference>